<evidence type="ECO:0000313" key="2">
    <source>
        <dbReference type="Proteomes" id="UP000789920"/>
    </source>
</evidence>
<accession>A0ACA9KWQ3</accession>
<name>A0ACA9KWQ3_9GLOM</name>
<sequence>PINDLLNQHQFMSEEFFQSYSPEQVMVVTSPQFQSTISDTDNSIFINNPDIQDFTIYSQETSTTDFLNNGFPSFFHVGPQQAIVESVGSTFNSPLDSHIESSPILENSGYTHLDQSIQLLTSPHGNSINTPSLNLQTNNVFTPHSSPYTPLLEDNNILLNSPISYIGVPQQQRQNISAVNLFNEPIGTPVFSDLGTPQVFTTSISTPYTPYRDEPCYSGISSLNTTPYLPPQTPDTPFVDQSFIRVCSKDPVLFDSCSKLEDFFPLFITNNNSVPAYCSMASTQMDIHDIEKKLDMSSSEAAVVPGTPSSGSISTSEKSPSLAVPEHASEIDPRPSNIDSIDFNNNSGTKSPNHSSDSAHTTPANTPRLVPIRPRESGEHSEPIRRSKRQKRKNLICKLIELLMILIVSNHSLVNILIVVQDSPENMI</sequence>
<reference evidence="1" key="1">
    <citation type="submission" date="2021-06" db="EMBL/GenBank/DDBJ databases">
        <authorList>
            <person name="Kallberg Y."/>
            <person name="Tangrot J."/>
            <person name="Rosling A."/>
        </authorList>
    </citation>
    <scope>NUCLEOTIDE SEQUENCE</scope>
    <source>
        <strain evidence="1">MA461A</strain>
    </source>
</reference>
<dbReference type="Proteomes" id="UP000789920">
    <property type="component" value="Unassembled WGS sequence"/>
</dbReference>
<comment type="caution">
    <text evidence="1">The sequence shown here is derived from an EMBL/GenBank/DDBJ whole genome shotgun (WGS) entry which is preliminary data.</text>
</comment>
<gene>
    <name evidence="1" type="ORF">RPERSI_LOCUS1496</name>
</gene>
<feature type="non-terminal residue" evidence="1">
    <location>
        <position position="1"/>
    </location>
</feature>
<organism evidence="1 2">
    <name type="scientific">Racocetra persica</name>
    <dbReference type="NCBI Taxonomy" id="160502"/>
    <lineage>
        <taxon>Eukaryota</taxon>
        <taxon>Fungi</taxon>
        <taxon>Fungi incertae sedis</taxon>
        <taxon>Mucoromycota</taxon>
        <taxon>Glomeromycotina</taxon>
        <taxon>Glomeromycetes</taxon>
        <taxon>Diversisporales</taxon>
        <taxon>Gigasporaceae</taxon>
        <taxon>Racocetra</taxon>
    </lineage>
</organism>
<evidence type="ECO:0000313" key="1">
    <source>
        <dbReference type="EMBL" id="CAG8493474.1"/>
    </source>
</evidence>
<proteinExistence type="predicted"/>
<keyword evidence="2" id="KW-1185">Reference proteome</keyword>
<dbReference type="EMBL" id="CAJVQC010001391">
    <property type="protein sequence ID" value="CAG8493474.1"/>
    <property type="molecule type" value="Genomic_DNA"/>
</dbReference>
<protein>
    <submittedName>
        <fullName evidence="1">16623_t:CDS:1</fullName>
    </submittedName>
</protein>